<dbReference type="InterPro" id="IPR043504">
    <property type="entry name" value="Peptidase_S1_PA_chymotrypsin"/>
</dbReference>
<accession>A0A5C3QZC7</accession>
<name>A0A5C3QZC7_9AGAR</name>
<reference evidence="1 2" key="1">
    <citation type="journal article" date="2019" name="Nat. Ecol. Evol.">
        <title>Megaphylogeny resolves global patterns of mushroom evolution.</title>
        <authorList>
            <person name="Varga T."/>
            <person name="Krizsan K."/>
            <person name="Foldi C."/>
            <person name="Dima B."/>
            <person name="Sanchez-Garcia M."/>
            <person name="Sanchez-Ramirez S."/>
            <person name="Szollosi G.J."/>
            <person name="Szarkandi J.G."/>
            <person name="Papp V."/>
            <person name="Albert L."/>
            <person name="Andreopoulos W."/>
            <person name="Angelini C."/>
            <person name="Antonin V."/>
            <person name="Barry K.W."/>
            <person name="Bougher N.L."/>
            <person name="Buchanan P."/>
            <person name="Buyck B."/>
            <person name="Bense V."/>
            <person name="Catcheside P."/>
            <person name="Chovatia M."/>
            <person name="Cooper J."/>
            <person name="Damon W."/>
            <person name="Desjardin D."/>
            <person name="Finy P."/>
            <person name="Geml J."/>
            <person name="Haridas S."/>
            <person name="Hughes K."/>
            <person name="Justo A."/>
            <person name="Karasinski D."/>
            <person name="Kautmanova I."/>
            <person name="Kiss B."/>
            <person name="Kocsube S."/>
            <person name="Kotiranta H."/>
            <person name="LaButti K.M."/>
            <person name="Lechner B.E."/>
            <person name="Liimatainen K."/>
            <person name="Lipzen A."/>
            <person name="Lukacs Z."/>
            <person name="Mihaltcheva S."/>
            <person name="Morgado L.N."/>
            <person name="Niskanen T."/>
            <person name="Noordeloos M.E."/>
            <person name="Ohm R.A."/>
            <person name="Ortiz-Santana B."/>
            <person name="Ovrebo C."/>
            <person name="Racz N."/>
            <person name="Riley R."/>
            <person name="Savchenko A."/>
            <person name="Shiryaev A."/>
            <person name="Soop K."/>
            <person name="Spirin V."/>
            <person name="Szebenyi C."/>
            <person name="Tomsovsky M."/>
            <person name="Tulloss R.E."/>
            <person name="Uehling J."/>
            <person name="Grigoriev I.V."/>
            <person name="Vagvolgyi C."/>
            <person name="Papp T."/>
            <person name="Martin F.M."/>
            <person name="Miettinen O."/>
            <person name="Hibbett D.S."/>
            <person name="Nagy L.G."/>
        </authorList>
    </citation>
    <scope>NUCLEOTIDE SEQUENCE [LARGE SCALE GENOMIC DNA]</scope>
    <source>
        <strain evidence="1 2">CBS 309.79</strain>
    </source>
</reference>
<protein>
    <recommendedName>
        <fullName evidence="3">Peptidase S1 domain-containing protein</fullName>
    </recommendedName>
</protein>
<dbReference type="AlphaFoldDB" id="A0A5C3QZC7"/>
<dbReference type="InterPro" id="IPR009003">
    <property type="entry name" value="Peptidase_S1_PA"/>
</dbReference>
<keyword evidence="2" id="KW-1185">Reference proteome</keyword>
<dbReference type="Gene3D" id="2.40.10.10">
    <property type="entry name" value="Trypsin-like serine proteases"/>
    <property type="match status" value="1"/>
</dbReference>
<gene>
    <name evidence="1" type="ORF">BDV98DRAFT_564732</name>
</gene>
<evidence type="ECO:0008006" key="3">
    <source>
        <dbReference type="Google" id="ProtNLM"/>
    </source>
</evidence>
<dbReference type="OrthoDB" id="5424209at2759"/>
<sequence>MLDKIFWPDETPVAPVFPNNGLFRIHGIVTEADLTTSGFVVGKVGQTTGFTFGRYSSHLDACTNEAGVQPIEALIYNYNNTSNDFSEPGDSGSAIFAGDGRFVALLHSGEYKNSTTHVSNGTPAYFVVEQLQARYTDVNFDQHTC</sequence>
<evidence type="ECO:0000313" key="2">
    <source>
        <dbReference type="Proteomes" id="UP000305067"/>
    </source>
</evidence>
<dbReference type="Proteomes" id="UP000305067">
    <property type="component" value="Unassembled WGS sequence"/>
</dbReference>
<dbReference type="EMBL" id="ML178820">
    <property type="protein sequence ID" value="TFL03744.1"/>
    <property type="molecule type" value="Genomic_DNA"/>
</dbReference>
<proteinExistence type="predicted"/>
<organism evidence="1 2">
    <name type="scientific">Pterulicium gracile</name>
    <dbReference type="NCBI Taxonomy" id="1884261"/>
    <lineage>
        <taxon>Eukaryota</taxon>
        <taxon>Fungi</taxon>
        <taxon>Dikarya</taxon>
        <taxon>Basidiomycota</taxon>
        <taxon>Agaricomycotina</taxon>
        <taxon>Agaricomycetes</taxon>
        <taxon>Agaricomycetidae</taxon>
        <taxon>Agaricales</taxon>
        <taxon>Pleurotineae</taxon>
        <taxon>Pterulaceae</taxon>
        <taxon>Pterulicium</taxon>
    </lineage>
</organism>
<evidence type="ECO:0000313" key="1">
    <source>
        <dbReference type="EMBL" id="TFL03744.1"/>
    </source>
</evidence>
<dbReference type="SUPFAM" id="SSF50494">
    <property type="entry name" value="Trypsin-like serine proteases"/>
    <property type="match status" value="1"/>
</dbReference>